<dbReference type="PANTHER" id="PTHR21599:SF0">
    <property type="entry name" value="GLYCERATE KINASE"/>
    <property type="match status" value="1"/>
</dbReference>
<dbReference type="AlphaFoldDB" id="A0A934IAD3"/>
<dbReference type="InterPro" id="IPR036129">
    <property type="entry name" value="Glycerate_kinase_sf"/>
</dbReference>
<dbReference type="RefSeq" id="WP_198732826.1">
    <property type="nucleotide sequence ID" value="NZ_JAEINH010000003.1"/>
</dbReference>
<dbReference type="Gene3D" id="3.90.1510.10">
    <property type="entry name" value="Glycerate kinase, domain 2"/>
    <property type="match status" value="1"/>
</dbReference>
<dbReference type="InterPro" id="IPR018193">
    <property type="entry name" value="Glyc_kinase_flavodox-like_fold"/>
</dbReference>
<dbReference type="SUPFAM" id="SSF110738">
    <property type="entry name" value="Glycerate kinase I"/>
    <property type="match status" value="1"/>
</dbReference>
<protein>
    <submittedName>
        <fullName evidence="1">Glycerate kinase</fullName>
    </submittedName>
</protein>
<keyword evidence="1" id="KW-0418">Kinase</keyword>
<sequence>MHVLVAADAFGALTALDAARALADGWMVGAPHDTVEAIGLPDGGEGLVPTLAAALGADVPEGEVLVVGHGASKVAYVSGRVPPGSWGEVLAGRLSVALAARAGRIVVGLGPDIEVPDGGAGLLAALGAVPRGLHPDAALDSLGERDLAGLGTARGLFDPVDLVVATGSDVPLLGLHGASATSARAGLVTDEAAHALERALGGFAHVVQAAVDAGAGPRLTLAQAGRAGTRPRPLAGLAGSGAGGGTAFALAALGARILPAAPVFAEALGLVARAERADLVLTGTGALDGGTFGGSVAVSASRAAAAWGLPCVALVTSAAMGRRESAAEGLSAVYVVEPGGRGAVGAPELGRAADRMSRTWSPARVHGALEVAPDRSGETRRTRA</sequence>
<dbReference type="GO" id="GO:0008887">
    <property type="term" value="F:glycerate kinase activity"/>
    <property type="evidence" value="ECO:0007669"/>
    <property type="project" value="InterPro"/>
</dbReference>
<name>A0A934IAD3_9MICO</name>
<evidence type="ECO:0000313" key="1">
    <source>
        <dbReference type="EMBL" id="MBI9114261.1"/>
    </source>
</evidence>
<dbReference type="InterPro" id="IPR004381">
    <property type="entry name" value="Glycerate_kinase"/>
</dbReference>
<keyword evidence="2" id="KW-1185">Reference proteome</keyword>
<dbReference type="GO" id="GO:0031388">
    <property type="term" value="P:organic acid phosphorylation"/>
    <property type="evidence" value="ECO:0007669"/>
    <property type="project" value="InterPro"/>
</dbReference>
<proteinExistence type="predicted"/>
<dbReference type="Proteomes" id="UP000602087">
    <property type="component" value="Unassembled WGS sequence"/>
</dbReference>
<accession>A0A934IAD3</accession>
<gene>
    <name evidence="1" type="ORF">JAV76_04435</name>
</gene>
<dbReference type="PANTHER" id="PTHR21599">
    <property type="entry name" value="GLYCERATE KINASE"/>
    <property type="match status" value="1"/>
</dbReference>
<evidence type="ECO:0000313" key="2">
    <source>
        <dbReference type="Proteomes" id="UP000602087"/>
    </source>
</evidence>
<reference evidence="1" key="1">
    <citation type="submission" date="2020-12" db="EMBL/GenBank/DDBJ databases">
        <title>Sanguibacter suaedae sp. nov., isolated from Suaeda aralocaspica.</title>
        <authorList>
            <person name="Ma Q."/>
        </authorList>
    </citation>
    <scope>NUCLEOTIDE SEQUENCE</scope>
    <source>
        <strain evidence="1">YZGR15</strain>
    </source>
</reference>
<dbReference type="Pfam" id="PF02595">
    <property type="entry name" value="Gly_kinase"/>
    <property type="match status" value="2"/>
</dbReference>
<organism evidence="1 2">
    <name type="scientific">Sanguibacter suaedae</name>
    <dbReference type="NCBI Taxonomy" id="2795737"/>
    <lineage>
        <taxon>Bacteria</taxon>
        <taxon>Bacillati</taxon>
        <taxon>Actinomycetota</taxon>
        <taxon>Actinomycetes</taxon>
        <taxon>Micrococcales</taxon>
        <taxon>Sanguibacteraceae</taxon>
        <taxon>Sanguibacter</taxon>
    </lineage>
</organism>
<dbReference type="EMBL" id="JAEINH010000003">
    <property type="protein sequence ID" value="MBI9114261.1"/>
    <property type="molecule type" value="Genomic_DNA"/>
</dbReference>
<comment type="caution">
    <text evidence="1">The sequence shown here is derived from an EMBL/GenBank/DDBJ whole genome shotgun (WGS) entry which is preliminary data.</text>
</comment>
<keyword evidence="1" id="KW-0808">Transferase</keyword>